<gene>
    <name evidence="1" type="ORF">GETHOR_07000</name>
</gene>
<dbReference type="Proteomes" id="UP001242010">
    <property type="component" value="Chromosome"/>
</dbReference>
<protein>
    <recommendedName>
        <fullName evidence="3">YtxH domain-containing protein</fullName>
    </recommendedName>
</protein>
<dbReference type="EMBL" id="AP027079">
    <property type="protein sequence ID" value="BDU68599.1"/>
    <property type="molecule type" value="Genomic_DNA"/>
</dbReference>
<keyword evidence="2" id="KW-1185">Reference proteome</keyword>
<accession>A0ABN6UWM3</accession>
<reference evidence="2" key="1">
    <citation type="journal article" date="2023" name="Int. J. Syst. Evol. Microbiol.">
        <title>Mesoterricola silvestris gen. nov., sp. nov., Mesoterricola sediminis sp. nov., Geothrix oryzae sp. nov., Geothrix edaphica sp. nov., Geothrix rubra sp. nov., and Geothrix limicola sp. nov., six novel members of Acidobacteriota isolated from soils.</title>
        <authorList>
            <person name="Itoh H."/>
            <person name="Sugisawa Y."/>
            <person name="Mise K."/>
            <person name="Xu Z."/>
            <person name="Kuniyasu M."/>
            <person name="Ushijima N."/>
            <person name="Kawano K."/>
            <person name="Kobayashi E."/>
            <person name="Shiratori Y."/>
            <person name="Masuda Y."/>
            <person name="Senoo K."/>
        </authorList>
    </citation>
    <scope>NUCLEOTIDE SEQUENCE [LARGE SCALE GENOMIC DNA]</scope>
    <source>
        <strain evidence="2">Red222</strain>
    </source>
</reference>
<evidence type="ECO:0008006" key="3">
    <source>
        <dbReference type="Google" id="ProtNLM"/>
    </source>
</evidence>
<dbReference type="Pfam" id="PF19628">
    <property type="entry name" value="DUF6132"/>
    <property type="match status" value="1"/>
</dbReference>
<dbReference type="InterPro" id="IPR045764">
    <property type="entry name" value="DUF6132"/>
</dbReference>
<name>A0ABN6UWM3_9BACT</name>
<organism evidence="1 2">
    <name type="scientific">Geothrix oryzae</name>
    <dbReference type="NCBI Taxonomy" id="2927975"/>
    <lineage>
        <taxon>Bacteria</taxon>
        <taxon>Pseudomonadati</taxon>
        <taxon>Acidobacteriota</taxon>
        <taxon>Holophagae</taxon>
        <taxon>Holophagales</taxon>
        <taxon>Holophagaceae</taxon>
        <taxon>Geothrix</taxon>
    </lineage>
</organism>
<sequence>MLPVKATALRLALGLLVGGALGYGWHRLVGCSTGACPLTATPLRGISYGAVLGLIWALAK</sequence>
<evidence type="ECO:0000313" key="1">
    <source>
        <dbReference type="EMBL" id="BDU68599.1"/>
    </source>
</evidence>
<proteinExistence type="predicted"/>
<evidence type="ECO:0000313" key="2">
    <source>
        <dbReference type="Proteomes" id="UP001242010"/>
    </source>
</evidence>